<dbReference type="GO" id="GO:0030042">
    <property type="term" value="P:actin filament depolymerization"/>
    <property type="evidence" value="ECO:0007669"/>
    <property type="project" value="InterPro"/>
</dbReference>
<dbReference type="CTD" id="406738"/>
<dbReference type="Proteomes" id="UP000261660">
    <property type="component" value="Unplaced"/>
</dbReference>
<dbReference type="Pfam" id="PF00241">
    <property type="entry name" value="Cofilin_ADF"/>
    <property type="match status" value="1"/>
</dbReference>
<dbReference type="OrthoDB" id="10249245at2759"/>
<dbReference type="PROSITE" id="PS51263">
    <property type="entry name" value="ADF_H"/>
    <property type="match status" value="1"/>
</dbReference>
<dbReference type="Gene3D" id="3.40.20.10">
    <property type="entry name" value="Severin"/>
    <property type="match status" value="1"/>
</dbReference>
<protein>
    <submittedName>
        <fullName evidence="4">Cofilin-2-like</fullName>
    </submittedName>
</protein>
<dbReference type="InParanoid" id="A0A3Q3EB54"/>
<name>A0A3Q3EB54_9LABR</name>
<evidence type="ECO:0000313" key="4">
    <source>
        <dbReference type="Ensembl" id="ENSLBEP00000004353.1"/>
    </source>
</evidence>
<dbReference type="GO" id="GO:0015629">
    <property type="term" value="C:actin cytoskeleton"/>
    <property type="evidence" value="ECO:0007669"/>
    <property type="project" value="InterPro"/>
</dbReference>
<proteinExistence type="inferred from homology"/>
<dbReference type="InterPro" id="IPR017904">
    <property type="entry name" value="ADF/Cofilin"/>
</dbReference>
<dbReference type="GO" id="GO:0003779">
    <property type="term" value="F:actin binding"/>
    <property type="evidence" value="ECO:0007669"/>
    <property type="project" value="UniProtKB-KW"/>
</dbReference>
<dbReference type="RefSeq" id="XP_020508293.1">
    <property type="nucleotide sequence ID" value="XM_020652637.3"/>
</dbReference>
<dbReference type="SMART" id="SM00102">
    <property type="entry name" value="ADF"/>
    <property type="match status" value="1"/>
</dbReference>
<sequence>MASGMTVTDKVKTQFDKMKVNKAADDSDKRMRLVTCTIQDDVIDVKNIYTQEMLGKGDLPEDAYQLLVSLMVEDKCFYALYDCHLETSEGIKKEELVFVTWIPDDIAIKHRMVYASSKENVKNACKGFKHEVSVNDKSKVVTREAFAECLEKLTPAVVSLEGVRLSGKK</sequence>
<dbReference type="AlphaFoldDB" id="A0A3Q3EB54"/>
<feature type="domain" description="ADF-H" evidence="3">
    <location>
        <begin position="3"/>
        <end position="150"/>
    </location>
</feature>
<evidence type="ECO:0000259" key="3">
    <source>
        <dbReference type="PROSITE" id="PS51263"/>
    </source>
</evidence>
<dbReference type="GeneID" id="109997954"/>
<accession>A0A3Q3EB54</accession>
<dbReference type="STRING" id="56723.ENSLBEP00000004353"/>
<comment type="similarity">
    <text evidence="1">Belongs to the actin-binding proteins ADF family.</text>
</comment>
<evidence type="ECO:0000313" key="5">
    <source>
        <dbReference type="Proteomes" id="UP000261660"/>
    </source>
</evidence>
<evidence type="ECO:0000256" key="2">
    <source>
        <dbReference type="ARBA" id="ARBA00023203"/>
    </source>
</evidence>
<dbReference type="SUPFAM" id="SSF55753">
    <property type="entry name" value="Actin depolymerizing proteins"/>
    <property type="match status" value="1"/>
</dbReference>
<dbReference type="PANTHER" id="PTHR11913">
    <property type="entry name" value="COFILIN-RELATED"/>
    <property type="match status" value="1"/>
</dbReference>
<evidence type="ECO:0000256" key="1">
    <source>
        <dbReference type="ARBA" id="ARBA00006844"/>
    </source>
</evidence>
<keyword evidence="5" id="KW-1185">Reference proteome</keyword>
<dbReference type="InterPro" id="IPR029006">
    <property type="entry name" value="ADF-H/Gelsolin-like_dom_sf"/>
</dbReference>
<dbReference type="InterPro" id="IPR002108">
    <property type="entry name" value="ADF-H"/>
</dbReference>
<reference evidence="4" key="2">
    <citation type="submission" date="2025-09" db="UniProtKB">
        <authorList>
            <consortium name="Ensembl"/>
        </authorList>
    </citation>
    <scope>IDENTIFICATION</scope>
</reference>
<reference evidence="4" key="1">
    <citation type="submission" date="2025-08" db="UniProtKB">
        <authorList>
            <consortium name="Ensembl"/>
        </authorList>
    </citation>
    <scope>IDENTIFICATION</scope>
</reference>
<organism evidence="4 5">
    <name type="scientific">Labrus bergylta</name>
    <name type="common">ballan wrasse</name>
    <dbReference type="NCBI Taxonomy" id="56723"/>
    <lineage>
        <taxon>Eukaryota</taxon>
        <taxon>Metazoa</taxon>
        <taxon>Chordata</taxon>
        <taxon>Craniata</taxon>
        <taxon>Vertebrata</taxon>
        <taxon>Euteleostomi</taxon>
        <taxon>Actinopterygii</taxon>
        <taxon>Neopterygii</taxon>
        <taxon>Teleostei</taxon>
        <taxon>Neoteleostei</taxon>
        <taxon>Acanthomorphata</taxon>
        <taxon>Eupercaria</taxon>
        <taxon>Labriformes</taxon>
        <taxon>Labridae</taxon>
        <taxon>Labrus</taxon>
    </lineage>
</organism>
<dbReference type="GeneTree" id="ENSGT00950000183000"/>
<keyword evidence="2" id="KW-0009">Actin-binding</keyword>
<dbReference type="Ensembl" id="ENSLBET00000004575.1">
    <property type="protein sequence ID" value="ENSLBEP00000004353.1"/>
    <property type="gene ID" value="ENSLBEG00000003352.1"/>
</dbReference>